<reference evidence="2 3" key="1">
    <citation type="submission" date="2019-02" db="EMBL/GenBank/DDBJ databases">
        <title>Genome sequencing of the rare red list fungi Antrodiella citrinella (Flaviporus citrinellus).</title>
        <authorList>
            <person name="Buettner E."/>
            <person name="Kellner H."/>
        </authorList>
    </citation>
    <scope>NUCLEOTIDE SEQUENCE [LARGE SCALE GENOMIC DNA]</scope>
    <source>
        <strain evidence="2 3">DSM 108506</strain>
    </source>
</reference>
<dbReference type="Proteomes" id="UP000308730">
    <property type="component" value="Unassembled WGS sequence"/>
</dbReference>
<dbReference type="AlphaFoldDB" id="A0A4S4N3S6"/>
<evidence type="ECO:0000259" key="1">
    <source>
        <dbReference type="SMART" id="SM00458"/>
    </source>
</evidence>
<dbReference type="EMBL" id="SGPM01000016">
    <property type="protein sequence ID" value="THH32737.1"/>
    <property type="molecule type" value="Genomic_DNA"/>
</dbReference>
<feature type="domain" description="Ricin B lectin" evidence="1">
    <location>
        <begin position="7"/>
        <end position="140"/>
    </location>
</feature>
<comment type="caution">
    <text evidence="2">The sequence shown here is derived from an EMBL/GenBank/DDBJ whole genome shotgun (WGS) entry which is preliminary data.</text>
</comment>
<dbReference type="CDD" id="cd23422">
    <property type="entry name" value="beta-trefoil_Ricin_MPL_CNL"/>
    <property type="match status" value="1"/>
</dbReference>
<gene>
    <name evidence="2" type="ORF">EUX98_g1447</name>
</gene>
<dbReference type="PROSITE" id="PS50231">
    <property type="entry name" value="RICIN_B_LECTIN"/>
    <property type="match status" value="1"/>
</dbReference>
<dbReference type="Gene3D" id="2.80.10.50">
    <property type="match status" value="1"/>
</dbReference>
<keyword evidence="3" id="KW-1185">Reference proteome</keyword>
<evidence type="ECO:0000313" key="2">
    <source>
        <dbReference type="EMBL" id="THH32737.1"/>
    </source>
</evidence>
<accession>A0A4S4N3S6</accession>
<protein>
    <recommendedName>
        <fullName evidence="1">Ricin B lectin domain-containing protein</fullName>
    </recommendedName>
</protein>
<dbReference type="SUPFAM" id="SSF50370">
    <property type="entry name" value="Ricin B-like lectins"/>
    <property type="match status" value="1"/>
</dbReference>
<dbReference type="Pfam" id="PF14200">
    <property type="entry name" value="RicinB_lectin_2"/>
    <property type="match status" value="1"/>
</dbReference>
<proteinExistence type="predicted"/>
<dbReference type="SMART" id="SM00458">
    <property type="entry name" value="RICIN"/>
    <property type="match status" value="1"/>
</dbReference>
<dbReference type="InterPro" id="IPR035992">
    <property type="entry name" value="Ricin_B-like_lectins"/>
</dbReference>
<name>A0A4S4N3S6_9APHY</name>
<organism evidence="2 3">
    <name type="scientific">Antrodiella citrinella</name>
    <dbReference type="NCBI Taxonomy" id="2447956"/>
    <lineage>
        <taxon>Eukaryota</taxon>
        <taxon>Fungi</taxon>
        <taxon>Dikarya</taxon>
        <taxon>Basidiomycota</taxon>
        <taxon>Agaricomycotina</taxon>
        <taxon>Agaricomycetes</taxon>
        <taxon>Polyporales</taxon>
        <taxon>Steccherinaceae</taxon>
        <taxon>Antrodiella</taxon>
    </lineage>
</organism>
<evidence type="ECO:0000313" key="3">
    <source>
        <dbReference type="Proteomes" id="UP000308730"/>
    </source>
</evidence>
<sequence>MVNVTSGAVYKLINAQAGNALDLSGGDNESIIGYDWHGGDNQKWRISDNGNNEWVFQNVGTGKWLFIDGYAQDGTPVIASEYNKTGFNIWEDEEDNSVYRIFVPNTRLNFDLSDHGNPTPGTKITLWGKWEGRNQCWRFEQA</sequence>
<dbReference type="OrthoDB" id="2131701at2759"/>
<dbReference type="InterPro" id="IPR000772">
    <property type="entry name" value="Ricin_B_lectin"/>
</dbReference>